<proteinExistence type="predicted"/>
<reference evidence="2 3" key="1">
    <citation type="submission" date="2018-06" db="EMBL/GenBank/DDBJ databases">
        <authorList>
            <consortium name="Pathogen Informatics"/>
            <person name="Doyle S."/>
        </authorList>
    </citation>
    <scope>NUCLEOTIDE SEQUENCE [LARGE SCALE GENOMIC DNA]</scope>
    <source>
        <strain evidence="2 3">NCTC10821</strain>
    </source>
</reference>
<name>A0A378TDH8_9MYCO</name>
<keyword evidence="3" id="KW-1185">Reference proteome</keyword>
<feature type="region of interest" description="Disordered" evidence="1">
    <location>
        <begin position="159"/>
        <end position="198"/>
    </location>
</feature>
<dbReference type="Proteomes" id="UP000254978">
    <property type="component" value="Unassembled WGS sequence"/>
</dbReference>
<feature type="compositionally biased region" description="Polar residues" evidence="1">
    <location>
        <begin position="21"/>
        <end position="34"/>
    </location>
</feature>
<evidence type="ECO:0000256" key="1">
    <source>
        <dbReference type="SAM" id="MobiDB-lite"/>
    </source>
</evidence>
<gene>
    <name evidence="2" type="ORF">NCTC10821_02328</name>
</gene>
<dbReference type="AlphaFoldDB" id="A0A378TDH8"/>
<feature type="region of interest" description="Disordered" evidence="1">
    <location>
        <begin position="1"/>
        <end position="34"/>
    </location>
</feature>
<accession>A0A378TDH8</accession>
<protein>
    <submittedName>
        <fullName evidence="2">Uncharacterized protein</fullName>
    </submittedName>
</protein>
<evidence type="ECO:0000313" key="3">
    <source>
        <dbReference type="Proteomes" id="UP000254978"/>
    </source>
</evidence>
<organism evidence="2 3">
    <name type="scientific">Mycolicibacterium tokaiense</name>
    <dbReference type="NCBI Taxonomy" id="39695"/>
    <lineage>
        <taxon>Bacteria</taxon>
        <taxon>Bacillati</taxon>
        <taxon>Actinomycetota</taxon>
        <taxon>Actinomycetes</taxon>
        <taxon>Mycobacteriales</taxon>
        <taxon>Mycobacteriaceae</taxon>
        <taxon>Mycolicibacterium</taxon>
    </lineage>
</organism>
<dbReference type="EMBL" id="UGQT01000001">
    <property type="protein sequence ID" value="STZ58809.1"/>
    <property type="molecule type" value="Genomic_DNA"/>
</dbReference>
<sequence length="249" mass="27736">MGKKKVPANSASRSCRHDRVTATSTSRNLFSEASTHFQDRRKELRGMTIQEDARVFGQHFEVGWQLGLLVARSVHKRAQAGRPSKTEPVRNKVSCAQFAKLAGVSTRTVQLVYDTWQLAAEEHHCTPAEQLIPGMDDPRLSGIDLADQEHREMWRKFYRQVRERQPRTSGKRTHRGGSTSRGAKQPGGNAESESFSAPEDHPLYGLLIAINRLADELRRHSPSASVLEAAGKVASKQHRAALRRATGAL</sequence>
<evidence type="ECO:0000313" key="2">
    <source>
        <dbReference type="EMBL" id="STZ58809.1"/>
    </source>
</evidence>